<dbReference type="InterPro" id="IPR000462">
    <property type="entry name" value="CDP-OH_P_trans"/>
</dbReference>
<evidence type="ECO:0000256" key="9">
    <source>
        <dbReference type="ARBA" id="ARBA00022692"/>
    </source>
</evidence>
<dbReference type="Gene3D" id="1.20.120.1760">
    <property type="match status" value="1"/>
</dbReference>
<evidence type="ECO:0000256" key="3">
    <source>
        <dbReference type="ARBA" id="ARBA00005189"/>
    </source>
</evidence>
<dbReference type="Pfam" id="PF01066">
    <property type="entry name" value="CDP-OH_P_transf"/>
    <property type="match status" value="1"/>
</dbReference>
<organism evidence="17 18">
    <name type="scientific">Glycocaulis alkaliphilus</name>
    <dbReference type="NCBI Taxonomy" id="1434191"/>
    <lineage>
        <taxon>Bacteria</taxon>
        <taxon>Pseudomonadati</taxon>
        <taxon>Pseudomonadota</taxon>
        <taxon>Alphaproteobacteria</taxon>
        <taxon>Maricaulales</taxon>
        <taxon>Maricaulaceae</taxon>
        <taxon>Glycocaulis</taxon>
    </lineage>
</organism>
<evidence type="ECO:0000256" key="13">
    <source>
        <dbReference type="ARBA" id="ARBA00023209"/>
    </source>
</evidence>
<dbReference type="AlphaFoldDB" id="A0A3T0E6T5"/>
<keyword evidence="11" id="KW-0443">Lipid metabolism</keyword>
<evidence type="ECO:0000256" key="8">
    <source>
        <dbReference type="ARBA" id="ARBA00022679"/>
    </source>
</evidence>
<keyword evidence="10" id="KW-1133">Transmembrane helix</keyword>
<dbReference type="EC" id="2.7.8.5" evidence="5"/>
<dbReference type="PIRSF" id="PIRSF000847">
    <property type="entry name" value="Phos_ph_gly_syn"/>
    <property type="match status" value="1"/>
</dbReference>
<dbReference type="GO" id="GO:0046474">
    <property type="term" value="P:glycerophospholipid biosynthetic process"/>
    <property type="evidence" value="ECO:0007669"/>
    <property type="project" value="TreeGrafter"/>
</dbReference>
<keyword evidence="14" id="KW-1208">Phospholipid metabolism</keyword>
<comment type="catalytic activity">
    <reaction evidence="15">
        <text>a CDP-1,2-diacyl-sn-glycerol + sn-glycerol 3-phosphate = a 1,2-diacyl-sn-glycero-3-phospho-(1'-sn-glycero-3'-phosphate) + CMP + H(+)</text>
        <dbReference type="Rhea" id="RHEA:12593"/>
        <dbReference type="ChEBI" id="CHEBI:15378"/>
        <dbReference type="ChEBI" id="CHEBI:57597"/>
        <dbReference type="ChEBI" id="CHEBI:58332"/>
        <dbReference type="ChEBI" id="CHEBI:60110"/>
        <dbReference type="ChEBI" id="CHEBI:60377"/>
        <dbReference type="EC" id="2.7.8.5"/>
    </reaction>
</comment>
<sequence>MLRHIPNLITVLRGVGGIAGAWLLLQSAGAALEETAVFYAVLSGLIFLVAALTDWLDGWLARRFSATSSLGALLDPIADKVLTGAYLVAYTFIAGGNPALAVPVGIILLRDIIVTGLRLAGPPRAGGAYTVTSDAKAKTALTMIVVALPFMLVAAGFTEVRDWFYIWVGGVWLCAALTVWSAIPYLRTALKNGNQR</sequence>
<evidence type="ECO:0000313" key="17">
    <source>
        <dbReference type="EMBL" id="AZU02980.1"/>
    </source>
</evidence>
<comment type="pathway">
    <text evidence="3">Lipid metabolism.</text>
</comment>
<dbReference type="EMBL" id="CP018911">
    <property type="protein sequence ID" value="AZU02980.1"/>
    <property type="molecule type" value="Genomic_DNA"/>
</dbReference>
<dbReference type="InterPro" id="IPR004570">
    <property type="entry name" value="Phosphatidylglycerol_P_synth"/>
</dbReference>
<keyword evidence="13" id="KW-0594">Phospholipid biosynthesis</keyword>
<keyword evidence="8 16" id="KW-0808">Transferase</keyword>
<keyword evidence="7" id="KW-0444">Lipid biosynthesis</keyword>
<keyword evidence="18" id="KW-1185">Reference proteome</keyword>
<evidence type="ECO:0000256" key="10">
    <source>
        <dbReference type="ARBA" id="ARBA00022989"/>
    </source>
</evidence>
<evidence type="ECO:0000256" key="12">
    <source>
        <dbReference type="ARBA" id="ARBA00023136"/>
    </source>
</evidence>
<dbReference type="OrthoDB" id="9796672at2"/>
<evidence type="ECO:0000313" key="18">
    <source>
        <dbReference type="Proteomes" id="UP000286954"/>
    </source>
</evidence>
<evidence type="ECO:0000256" key="4">
    <source>
        <dbReference type="ARBA" id="ARBA00010441"/>
    </source>
</evidence>
<evidence type="ECO:0000256" key="1">
    <source>
        <dbReference type="ARBA" id="ARBA00004141"/>
    </source>
</evidence>
<dbReference type="PANTHER" id="PTHR14269:SF62">
    <property type="entry name" value="CDP-DIACYLGLYCEROL--GLYCEROL-3-PHOSPHATE 3-PHOSPHATIDYLTRANSFERASE 1, CHLOROPLASTIC"/>
    <property type="match status" value="1"/>
</dbReference>
<evidence type="ECO:0000256" key="11">
    <source>
        <dbReference type="ARBA" id="ARBA00023098"/>
    </source>
</evidence>
<dbReference type="InterPro" id="IPR043130">
    <property type="entry name" value="CDP-OH_PTrfase_TM_dom"/>
</dbReference>
<dbReference type="GO" id="GO:0016020">
    <property type="term" value="C:membrane"/>
    <property type="evidence" value="ECO:0007669"/>
    <property type="project" value="UniProtKB-SubCell"/>
</dbReference>
<evidence type="ECO:0000256" key="5">
    <source>
        <dbReference type="ARBA" id="ARBA00013170"/>
    </source>
</evidence>
<dbReference type="InterPro" id="IPR048254">
    <property type="entry name" value="CDP_ALCOHOL_P_TRANSF_CS"/>
</dbReference>
<comment type="subcellular location">
    <subcellularLocation>
        <location evidence="1">Membrane</location>
        <topology evidence="1">Multi-pass membrane protein</topology>
    </subcellularLocation>
</comment>
<evidence type="ECO:0000256" key="14">
    <source>
        <dbReference type="ARBA" id="ARBA00023264"/>
    </source>
</evidence>
<evidence type="ECO:0000256" key="7">
    <source>
        <dbReference type="ARBA" id="ARBA00022516"/>
    </source>
</evidence>
<comment type="similarity">
    <text evidence="4 16">Belongs to the CDP-alcohol phosphatidyltransferase class-I family.</text>
</comment>
<dbReference type="GO" id="GO:0008444">
    <property type="term" value="F:CDP-diacylglycerol-glycerol-3-phosphate 3-phosphatidyltransferase activity"/>
    <property type="evidence" value="ECO:0007669"/>
    <property type="project" value="UniProtKB-EC"/>
</dbReference>
<name>A0A3T0E6T5_9PROT</name>
<dbReference type="Proteomes" id="UP000286954">
    <property type="component" value="Chromosome"/>
</dbReference>
<accession>A0A3T0E6T5</accession>
<keyword evidence="12" id="KW-0472">Membrane</keyword>
<proteinExistence type="inferred from homology"/>
<protein>
    <recommendedName>
        <fullName evidence="6">CDP-diacylglycerol--glycerol-3-phosphate 3-phosphatidyltransferase</fullName>
        <ecNumber evidence="5">2.7.8.5</ecNumber>
    </recommendedName>
</protein>
<dbReference type="PANTHER" id="PTHR14269">
    <property type="entry name" value="CDP-DIACYLGLYCEROL--GLYCEROL-3-PHOSPHATE 3-PHOSPHATIDYLTRANSFERASE-RELATED"/>
    <property type="match status" value="1"/>
</dbReference>
<evidence type="ECO:0000256" key="15">
    <source>
        <dbReference type="ARBA" id="ARBA00048586"/>
    </source>
</evidence>
<evidence type="ECO:0000256" key="2">
    <source>
        <dbReference type="ARBA" id="ARBA00005042"/>
    </source>
</evidence>
<evidence type="ECO:0000256" key="16">
    <source>
        <dbReference type="RuleBase" id="RU003750"/>
    </source>
</evidence>
<dbReference type="KEGG" id="gak:X907_0432"/>
<dbReference type="InterPro" id="IPR050324">
    <property type="entry name" value="CDP-alcohol_PTase-I"/>
</dbReference>
<dbReference type="PROSITE" id="PS00379">
    <property type="entry name" value="CDP_ALCOHOL_P_TRANSF"/>
    <property type="match status" value="1"/>
</dbReference>
<gene>
    <name evidence="17" type="ORF">X907_0432</name>
</gene>
<evidence type="ECO:0000256" key="6">
    <source>
        <dbReference type="ARBA" id="ARBA00014944"/>
    </source>
</evidence>
<keyword evidence="9" id="KW-0812">Transmembrane</keyword>
<dbReference type="RefSeq" id="WP_127565414.1">
    <property type="nucleotide sequence ID" value="NZ_BMFB01000002.1"/>
</dbReference>
<comment type="pathway">
    <text evidence="2">Phospholipid metabolism; phosphatidylglycerol biosynthesis; phosphatidylglycerol from CDP-diacylglycerol: step 1/2.</text>
</comment>
<reference evidence="17 18" key="1">
    <citation type="submission" date="2016-12" db="EMBL/GenBank/DDBJ databases">
        <title>The genome of dimorphic prosthecate Glycocaulis alkaliphilus 6b-8t, isolated from crude oil dictates its adaptability in petroleum environments.</title>
        <authorList>
            <person name="Wu X.-L."/>
            <person name="Geng S."/>
        </authorList>
    </citation>
    <scope>NUCLEOTIDE SEQUENCE [LARGE SCALE GENOMIC DNA]</scope>
    <source>
        <strain evidence="17 18">6B-8</strain>
    </source>
</reference>